<evidence type="ECO:0000256" key="11">
    <source>
        <dbReference type="ARBA" id="ARBA00023134"/>
    </source>
</evidence>
<dbReference type="SUPFAM" id="SSF52540">
    <property type="entry name" value="P-loop containing nucleoside triphosphate hydrolases"/>
    <property type="match status" value="1"/>
</dbReference>
<dbReference type="EC" id="2.7.1.25" evidence="5 15"/>
<dbReference type="FunFam" id="3.40.50.300:FF:000212">
    <property type="entry name" value="Adenylyl-sulfate kinase"/>
    <property type="match status" value="1"/>
</dbReference>
<dbReference type="InterPro" id="IPR009000">
    <property type="entry name" value="Transl_B-barrel_sf"/>
</dbReference>
<keyword evidence="18" id="KW-0548">Nucleotidyltransferase</keyword>
<dbReference type="GO" id="GO:0070814">
    <property type="term" value="P:hydrogen sulfide biosynthetic process"/>
    <property type="evidence" value="ECO:0007669"/>
    <property type="project" value="UniProtKB-UniRule"/>
</dbReference>
<dbReference type="PANTHER" id="PTHR11055:SF63">
    <property type="entry name" value="ADENYLYL-SULFATE KINASE 1, CHLOROPLASTIC"/>
    <property type="match status" value="1"/>
</dbReference>
<comment type="caution">
    <text evidence="18">The sequence shown here is derived from an EMBL/GenBank/DDBJ whole genome shotgun (WGS) entry which is preliminary data.</text>
</comment>
<keyword evidence="11" id="KW-0342">GTP-binding</keyword>
<dbReference type="GO" id="GO:0005524">
    <property type="term" value="F:ATP binding"/>
    <property type="evidence" value="ECO:0007669"/>
    <property type="project" value="UniProtKB-UniRule"/>
</dbReference>
<dbReference type="RefSeq" id="WP_280757094.1">
    <property type="nucleotide sequence ID" value="NZ_JARXXW010000020.1"/>
</dbReference>
<dbReference type="InterPro" id="IPR044139">
    <property type="entry name" value="CysN_NoDQ_III"/>
</dbReference>
<name>A0AA43S7J6_9BURK</name>
<organism evidence="18 19">
    <name type="scientific">Polynucleobacter sphagniphilus</name>
    <dbReference type="NCBI Taxonomy" id="1743169"/>
    <lineage>
        <taxon>Bacteria</taxon>
        <taxon>Pseudomonadati</taxon>
        <taxon>Pseudomonadota</taxon>
        <taxon>Betaproteobacteria</taxon>
        <taxon>Burkholderiales</taxon>
        <taxon>Burkholderiaceae</taxon>
        <taxon>Polynucleobacter</taxon>
    </lineage>
</organism>
<evidence type="ECO:0000256" key="9">
    <source>
        <dbReference type="ARBA" id="ARBA00022777"/>
    </source>
</evidence>
<dbReference type="CDD" id="cd04095">
    <property type="entry name" value="CysN_NoDQ_III"/>
    <property type="match status" value="1"/>
</dbReference>
<feature type="active site" description="Phosphoserine intermediate" evidence="15">
    <location>
        <position position="519"/>
    </location>
</feature>
<feature type="binding site" evidence="15">
    <location>
        <begin position="445"/>
        <end position="452"/>
    </location>
    <ligand>
        <name>ATP</name>
        <dbReference type="ChEBI" id="CHEBI:30616"/>
    </ligand>
</feature>
<feature type="domain" description="GTP-eEF1A C-terminal" evidence="17">
    <location>
        <begin position="310"/>
        <end position="408"/>
    </location>
</feature>
<evidence type="ECO:0000256" key="13">
    <source>
        <dbReference type="ARBA" id="ARBA00031393"/>
    </source>
</evidence>
<sequence length="606" mass="67998">MSNINLIICNNTSNECSLLNAMMFDINSSPDFNDKKIIAAPCNHNKGVTTFKSISSEIVPLKIDHPNTENTAISHRFSFMGAHYSSIEFFANDYCSEQKVQDCLNANCVIFAIDAKIELDIEMLKWIKTFSLLKTQKVIWAVDYISSSDFNEEVFAGLVEKLTLFSRELGFPHASYLPLSISTGENISSLRSKSSWYQGANLMEQLSLDTKHSATALKATRLQVIQADRSNDDSGFIEGILIQGKPQVGDKLKVLPSGAGCTIKSIEKTLANKETNLYSDRIKFSIAESFELKSGVILGQGNNLPEMADQFEANLLWLHNLALIPGRQYKFKLYNQEVNATVNKIKYRINENTGDKLACQDIKKNEIATVNISLDKIIIFDPFKNNHTLGFFSLIDKSNSVIVGLGTINHLLRRSQNIHWQEIQVMPETRAALMNQKPKCIWMTGLSGSGKSTIANMLEQSLNISGLHTFLLDGDNVRHGLNRDLGFTEADRAENIRRVAEVAKLMVEAGLIVIVSFISPFRSDREMARQRFQNDQFVEVFIDTPLEECEKRDTKGLYAKARLGEIQNFTGINSPYEAPVAADIHIRTTENPTEQAVSQIRQYLNL</sequence>
<evidence type="ECO:0000256" key="14">
    <source>
        <dbReference type="ARBA" id="ARBA00031464"/>
    </source>
</evidence>
<evidence type="ECO:0000313" key="18">
    <source>
        <dbReference type="EMBL" id="MDH6504896.1"/>
    </source>
</evidence>
<dbReference type="SUPFAM" id="SSF50465">
    <property type="entry name" value="EF-Tu/eEF-1alpha/eIF2-gamma C-terminal domain"/>
    <property type="match status" value="1"/>
</dbReference>
<keyword evidence="10 15" id="KW-0067">ATP-binding</keyword>
<dbReference type="Pfam" id="PF22594">
    <property type="entry name" value="GTP-eEF1A_C"/>
    <property type="match status" value="1"/>
</dbReference>
<dbReference type="Proteomes" id="UP001161160">
    <property type="component" value="Unassembled WGS sequence"/>
</dbReference>
<dbReference type="GO" id="GO:0016779">
    <property type="term" value="F:nucleotidyltransferase activity"/>
    <property type="evidence" value="ECO:0007669"/>
    <property type="project" value="UniProtKB-KW"/>
</dbReference>
<accession>A0AA43S7J6</accession>
<dbReference type="GO" id="GO:0000103">
    <property type="term" value="P:sulfate assimilation"/>
    <property type="evidence" value="ECO:0007669"/>
    <property type="project" value="UniProtKB-UniRule"/>
</dbReference>
<feature type="domain" description="APS kinase" evidence="16">
    <location>
        <begin position="438"/>
        <end position="586"/>
    </location>
</feature>
<dbReference type="NCBIfam" id="TIGR00455">
    <property type="entry name" value="apsK"/>
    <property type="match status" value="1"/>
</dbReference>
<keyword evidence="8 15" id="KW-0547">Nucleotide-binding</keyword>
<dbReference type="AlphaFoldDB" id="A0AA43S7J6"/>
<dbReference type="CDD" id="cd02027">
    <property type="entry name" value="APSK"/>
    <property type="match status" value="1"/>
</dbReference>
<evidence type="ECO:0000256" key="7">
    <source>
        <dbReference type="ARBA" id="ARBA00022679"/>
    </source>
</evidence>
<gene>
    <name evidence="15" type="primary">cysC</name>
    <name evidence="18" type="ORF">M2127_002225</name>
</gene>
<dbReference type="InterPro" id="IPR027417">
    <property type="entry name" value="P-loop_NTPase"/>
</dbReference>
<protein>
    <recommendedName>
        <fullName evidence="6 15">Adenylyl-sulfate kinase</fullName>
        <ecNumber evidence="5 15">2.7.1.25</ecNumber>
    </recommendedName>
    <alternativeName>
        <fullName evidence="13 15">APS kinase</fullName>
    </alternativeName>
    <alternativeName>
        <fullName evidence="14 15">ATP adenosine-5'-phosphosulfate 3'-phosphotransferase</fullName>
    </alternativeName>
    <alternativeName>
        <fullName evidence="12 15">Adenosine-5'-phosphosulfate kinase</fullName>
    </alternativeName>
</protein>
<comment type="similarity">
    <text evidence="4 15">Belongs to the APS kinase family.</text>
</comment>
<dbReference type="Gene3D" id="3.40.50.300">
    <property type="entry name" value="P-loop containing nucleotide triphosphate hydrolases"/>
    <property type="match status" value="2"/>
</dbReference>
<reference evidence="18" key="1">
    <citation type="submission" date="2023-04" db="EMBL/GenBank/DDBJ databases">
        <title>Genome Encyclopedia of Bacteria and Archaea VI: Functional Genomics of Type Strains.</title>
        <authorList>
            <person name="Whitman W."/>
        </authorList>
    </citation>
    <scope>NUCLEOTIDE SEQUENCE</scope>
    <source>
        <strain evidence="18">Enz.4-51</strain>
    </source>
</reference>
<evidence type="ECO:0000256" key="10">
    <source>
        <dbReference type="ARBA" id="ARBA00022840"/>
    </source>
</evidence>
<dbReference type="InterPro" id="IPR054696">
    <property type="entry name" value="GTP-eEF1A_C"/>
</dbReference>
<keyword evidence="7 15" id="KW-0808">Transferase</keyword>
<dbReference type="SUPFAM" id="SSF50447">
    <property type="entry name" value="Translation proteins"/>
    <property type="match status" value="1"/>
</dbReference>
<evidence type="ECO:0000256" key="2">
    <source>
        <dbReference type="ARBA" id="ARBA00002632"/>
    </source>
</evidence>
<keyword evidence="19" id="KW-1185">Reference proteome</keyword>
<evidence type="ECO:0000313" key="19">
    <source>
        <dbReference type="Proteomes" id="UP001161160"/>
    </source>
</evidence>
<keyword evidence="15" id="KW-0597">Phosphoprotein</keyword>
<dbReference type="InterPro" id="IPR009001">
    <property type="entry name" value="Transl_elong_EF1A/Init_IF2_C"/>
</dbReference>
<dbReference type="InterPro" id="IPR059117">
    <property type="entry name" value="APS_kinase_dom"/>
</dbReference>
<dbReference type="InterPro" id="IPR002891">
    <property type="entry name" value="APS"/>
</dbReference>
<evidence type="ECO:0000256" key="15">
    <source>
        <dbReference type="HAMAP-Rule" id="MF_00065"/>
    </source>
</evidence>
<dbReference type="PANTHER" id="PTHR11055">
    <property type="entry name" value="BIFUNCTIONAL 3'-PHOSPHOADENOSINE 5'-PHOSPHOSULFATE SYNTHASE"/>
    <property type="match status" value="1"/>
</dbReference>
<evidence type="ECO:0000259" key="16">
    <source>
        <dbReference type="Pfam" id="PF01583"/>
    </source>
</evidence>
<dbReference type="NCBIfam" id="NF003013">
    <property type="entry name" value="PRK03846.1"/>
    <property type="match status" value="1"/>
</dbReference>
<comment type="function">
    <text evidence="2 15">Catalyzes the synthesis of activated sulfate.</text>
</comment>
<evidence type="ECO:0000256" key="5">
    <source>
        <dbReference type="ARBA" id="ARBA00012121"/>
    </source>
</evidence>
<evidence type="ECO:0000259" key="17">
    <source>
        <dbReference type="Pfam" id="PF22594"/>
    </source>
</evidence>
<dbReference type="GO" id="GO:0005525">
    <property type="term" value="F:GTP binding"/>
    <property type="evidence" value="ECO:0007669"/>
    <property type="project" value="UniProtKB-KW"/>
</dbReference>
<evidence type="ECO:0000256" key="8">
    <source>
        <dbReference type="ARBA" id="ARBA00022741"/>
    </source>
</evidence>
<evidence type="ECO:0000256" key="6">
    <source>
        <dbReference type="ARBA" id="ARBA00018163"/>
    </source>
</evidence>
<evidence type="ECO:0000256" key="4">
    <source>
        <dbReference type="ARBA" id="ARBA00007008"/>
    </source>
</evidence>
<dbReference type="EMBL" id="JARXYA010000019">
    <property type="protein sequence ID" value="MDH6504896.1"/>
    <property type="molecule type" value="Genomic_DNA"/>
</dbReference>
<evidence type="ECO:0000256" key="3">
    <source>
        <dbReference type="ARBA" id="ARBA00004806"/>
    </source>
</evidence>
<dbReference type="Gene3D" id="2.40.30.10">
    <property type="entry name" value="Translation factors"/>
    <property type="match status" value="2"/>
</dbReference>
<keyword evidence="9 15" id="KW-0418">Kinase</keyword>
<proteinExistence type="inferred from homology"/>
<dbReference type="HAMAP" id="MF_00065">
    <property type="entry name" value="Adenylyl_sulf_kinase"/>
    <property type="match status" value="1"/>
</dbReference>
<dbReference type="GO" id="GO:0004020">
    <property type="term" value="F:adenylylsulfate kinase activity"/>
    <property type="evidence" value="ECO:0007669"/>
    <property type="project" value="UniProtKB-UniRule"/>
</dbReference>
<comment type="pathway">
    <text evidence="3 15">Sulfur metabolism; hydrogen sulfide biosynthesis; sulfite from sulfate: step 2/3.</text>
</comment>
<evidence type="ECO:0000256" key="1">
    <source>
        <dbReference type="ARBA" id="ARBA00001823"/>
    </source>
</evidence>
<comment type="catalytic activity">
    <reaction evidence="1 15">
        <text>adenosine 5'-phosphosulfate + ATP = 3'-phosphoadenylyl sulfate + ADP + H(+)</text>
        <dbReference type="Rhea" id="RHEA:24152"/>
        <dbReference type="ChEBI" id="CHEBI:15378"/>
        <dbReference type="ChEBI" id="CHEBI:30616"/>
        <dbReference type="ChEBI" id="CHEBI:58243"/>
        <dbReference type="ChEBI" id="CHEBI:58339"/>
        <dbReference type="ChEBI" id="CHEBI:456216"/>
        <dbReference type="EC" id="2.7.1.25"/>
    </reaction>
</comment>
<dbReference type="Pfam" id="PF01583">
    <property type="entry name" value="APS_kinase"/>
    <property type="match status" value="1"/>
</dbReference>
<evidence type="ECO:0000256" key="12">
    <source>
        <dbReference type="ARBA" id="ARBA00029724"/>
    </source>
</evidence>